<reference evidence="2" key="1">
    <citation type="journal article" date="2020" name="Stud. Mycol.">
        <title>101 Dothideomycetes genomes: a test case for predicting lifestyles and emergence of pathogens.</title>
        <authorList>
            <person name="Haridas S."/>
            <person name="Albert R."/>
            <person name="Binder M."/>
            <person name="Bloem J."/>
            <person name="Labutti K."/>
            <person name="Salamov A."/>
            <person name="Andreopoulos B."/>
            <person name="Baker S."/>
            <person name="Barry K."/>
            <person name="Bills G."/>
            <person name="Bluhm B."/>
            <person name="Cannon C."/>
            <person name="Castanera R."/>
            <person name="Culley D."/>
            <person name="Daum C."/>
            <person name="Ezra D."/>
            <person name="Gonzalez J."/>
            <person name="Henrissat B."/>
            <person name="Kuo A."/>
            <person name="Liang C."/>
            <person name="Lipzen A."/>
            <person name="Lutzoni F."/>
            <person name="Magnuson J."/>
            <person name="Mondo S."/>
            <person name="Nolan M."/>
            <person name="Ohm R."/>
            <person name="Pangilinan J."/>
            <person name="Park H.-J."/>
            <person name="Ramirez L."/>
            <person name="Alfaro M."/>
            <person name="Sun H."/>
            <person name="Tritt A."/>
            <person name="Yoshinaga Y."/>
            <person name="Zwiers L.-H."/>
            <person name="Turgeon B."/>
            <person name="Goodwin S."/>
            <person name="Spatafora J."/>
            <person name="Crous P."/>
            <person name="Grigoriev I."/>
        </authorList>
    </citation>
    <scope>NUCLEOTIDE SEQUENCE</scope>
    <source>
        <strain evidence="2">CBS 123094</strain>
    </source>
</reference>
<sequence>MASSSSAAGDDGKNREKSREIPPGFYDNSSRYHVPPIPEDPHGRPIPANFFEPKIPAPGQMCGHGELFTMDTEPKAPPVAAPATSPPPPPQARPAASTIPQNRPLPVAGPGFPPGARLSPFSPQEFDALGRRVRGRMQQLRAIEPMSNRGHFGSAGAPQNPFALPSSHGNNAQPATTNRLIGSRWVDVLANESSDAEN</sequence>
<feature type="region of interest" description="Disordered" evidence="1">
    <location>
        <begin position="1"/>
        <end position="123"/>
    </location>
</feature>
<accession>A0A6A5WZD9</accession>
<name>A0A6A5WZD9_9PLEO</name>
<dbReference type="EMBL" id="ML977575">
    <property type="protein sequence ID" value="KAF2002906.1"/>
    <property type="molecule type" value="Genomic_DNA"/>
</dbReference>
<evidence type="ECO:0000256" key="1">
    <source>
        <dbReference type="SAM" id="MobiDB-lite"/>
    </source>
</evidence>
<gene>
    <name evidence="2" type="ORF">P154DRAFT_593398</name>
</gene>
<dbReference type="Proteomes" id="UP000799779">
    <property type="component" value="Unassembled WGS sequence"/>
</dbReference>
<keyword evidence="3" id="KW-1185">Reference proteome</keyword>
<protein>
    <submittedName>
        <fullName evidence="2">Uncharacterized protein</fullName>
    </submittedName>
</protein>
<dbReference type="AlphaFoldDB" id="A0A6A5WZD9"/>
<feature type="compositionally biased region" description="Polar residues" evidence="1">
    <location>
        <begin position="167"/>
        <end position="178"/>
    </location>
</feature>
<organism evidence="2 3">
    <name type="scientific">Amniculicola lignicola CBS 123094</name>
    <dbReference type="NCBI Taxonomy" id="1392246"/>
    <lineage>
        <taxon>Eukaryota</taxon>
        <taxon>Fungi</taxon>
        <taxon>Dikarya</taxon>
        <taxon>Ascomycota</taxon>
        <taxon>Pezizomycotina</taxon>
        <taxon>Dothideomycetes</taxon>
        <taxon>Pleosporomycetidae</taxon>
        <taxon>Pleosporales</taxon>
        <taxon>Amniculicolaceae</taxon>
        <taxon>Amniculicola</taxon>
    </lineage>
</organism>
<proteinExistence type="predicted"/>
<feature type="compositionally biased region" description="Pro residues" evidence="1">
    <location>
        <begin position="75"/>
        <end position="92"/>
    </location>
</feature>
<evidence type="ECO:0000313" key="2">
    <source>
        <dbReference type="EMBL" id="KAF2002906.1"/>
    </source>
</evidence>
<feature type="compositionally biased region" description="Basic and acidic residues" evidence="1">
    <location>
        <begin position="10"/>
        <end position="20"/>
    </location>
</feature>
<evidence type="ECO:0000313" key="3">
    <source>
        <dbReference type="Proteomes" id="UP000799779"/>
    </source>
</evidence>
<feature type="region of interest" description="Disordered" evidence="1">
    <location>
        <begin position="147"/>
        <end position="178"/>
    </location>
</feature>